<dbReference type="Proteomes" id="UP000033452">
    <property type="component" value="Unassembled WGS sequence"/>
</dbReference>
<reference evidence="1 2" key="1">
    <citation type="journal article" date="2015" name="BMC Genomics">
        <title>Genome mining reveals unlocked bioactive potential of marine Gram-negative bacteria.</title>
        <authorList>
            <person name="Machado H."/>
            <person name="Sonnenschein E.C."/>
            <person name="Melchiorsen J."/>
            <person name="Gram L."/>
        </authorList>
    </citation>
    <scope>NUCLEOTIDE SEQUENCE [LARGE SCALE GENOMIC DNA]</scope>
    <source>
        <strain evidence="1 2">S2471</strain>
    </source>
</reference>
<comment type="caution">
    <text evidence="1">The sequence shown here is derived from an EMBL/GenBank/DDBJ whole genome shotgun (WGS) entry which is preliminary data.</text>
</comment>
<keyword evidence="2" id="KW-1185">Reference proteome</keyword>
<dbReference type="AlphaFoldDB" id="A0A0F4QCK2"/>
<dbReference type="OrthoDB" id="9957644at2"/>
<dbReference type="RefSeq" id="WP_046007413.1">
    <property type="nucleotide sequence ID" value="NZ_JXYA01000096.1"/>
</dbReference>
<protein>
    <submittedName>
        <fullName evidence="1">Uncharacterized protein</fullName>
    </submittedName>
</protein>
<name>A0A0F4QCK2_9GAMM</name>
<dbReference type="PATRIC" id="fig|43658.5.peg.4993"/>
<evidence type="ECO:0000313" key="2">
    <source>
        <dbReference type="Proteomes" id="UP000033452"/>
    </source>
</evidence>
<dbReference type="EMBL" id="JXYA01000096">
    <property type="protein sequence ID" value="KJZ04342.1"/>
    <property type="molecule type" value="Genomic_DNA"/>
</dbReference>
<organism evidence="1 2">
    <name type="scientific">Pseudoalteromonas rubra</name>
    <dbReference type="NCBI Taxonomy" id="43658"/>
    <lineage>
        <taxon>Bacteria</taxon>
        <taxon>Pseudomonadati</taxon>
        <taxon>Pseudomonadota</taxon>
        <taxon>Gammaproteobacteria</taxon>
        <taxon>Alteromonadales</taxon>
        <taxon>Pseudoalteromonadaceae</taxon>
        <taxon>Pseudoalteromonas</taxon>
    </lineage>
</organism>
<evidence type="ECO:0000313" key="1">
    <source>
        <dbReference type="EMBL" id="KJZ04342.1"/>
    </source>
</evidence>
<proteinExistence type="predicted"/>
<gene>
    <name evidence="1" type="ORF">TW77_23550</name>
</gene>
<sequence length="101" mass="11510">MFSTLYCITLVILTGVLLRGAFALRGGPVDYIVEDSVDELGLGSKAYNLLRKRNRIENIKDQFAQYVALVEWKEEALAFNELCETQFLNRNISNLIQLPLE</sequence>
<accession>A0A0F4QCK2</accession>